<evidence type="ECO:0000313" key="1">
    <source>
        <dbReference type="EMBL" id="KAK4673213.1"/>
    </source>
</evidence>
<accession>A0ABR0HYN0</accession>
<sequence>MTFLIPERLRWNCCSRKRPSLMLPIRSSRRFRSTIQSKTTSSPSAPMRESHPGCLHLATQRTSPSSMAREMGRIPFLVPGAIRMGLNEGRLASSAIASPAATTSLALDLSSHVLLVFLVVVQKDNGVGGLREIASNAGVDPSTKILSK</sequence>
<dbReference type="RefSeq" id="XP_062770535.1">
    <property type="nucleotide sequence ID" value="XM_062905233.1"/>
</dbReference>
<organism evidence="1 2">
    <name type="scientific">Podospora pseudopauciseta</name>
    <dbReference type="NCBI Taxonomy" id="2093780"/>
    <lineage>
        <taxon>Eukaryota</taxon>
        <taxon>Fungi</taxon>
        <taxon>Dikarya</taxon>
        <taxon>Ascomycota</taxon>
        <taxon>Pezizomycotina</taxon>
        <taxon>Sordariomycetes</taxon>
        <taxon>Sordariomycetidae</taxon>
        <taxon>Sordariales</taxon>
        <taxon>Podosporaceae</taxon>
        <taxon>Podospora</taxon>
    </lineage>
</organism>
<dbReference type="GeneID" id="87925167"/>
<proteinExistence type="predicted"/>
<dbReference type="Proteomes" id="UP001326199">
    <property type="component" value="Unassembled WGS sequence"/>
</dbReference>
<comment type="caution">
    <text evidence="1">The sequence shown here is derived from an EMBL/GenBank/DDBJ whole genome shotgun (WGS) entry which is preliminary data.</text>
</comment>
<gene>
    <name evidence="1" type="ORF">QC763_0011760</name>
</gene>
<keyword evidence="2" id="KW-1185">Reference proteome</keyword>
<name>A0ABR0HYN0_9PEZI</name>
<protein>
    <submittedName>
        <fullName evidence="1">Uncharacterized protein</fullName>
    </submittedName>
</protein>
<reference evidence="1 2" key="1">
    <citation type="journal article" date="2023" name="bioRxiv">
        <title>High-quality genome assemblies of four members of thePodospora anserinaspecies complex.</title>
        <authorList>
            <person name="Ament-Velasquez S.L."/>
            <person name="Vogan A.A."/>
            <person name="Wallerman O."/>
            <person name="Hartmann F."/>
            <person name="Gautier V."/>
            <person name="Silar P."/>
            <person name="Giraud T."/>
            <person name="Johannesson H."/>
        </authorList>
    </citation>
    <scope>NUCLEOTIDE SEQUENCE [LARGE SCALE GENOMIC DNA]</scope>
    <source>
        <strain evidence="1 2">CBS 411.78</strain>
    </source>
</reference>
<evidence type="ECO:0000313" key="2">
    <source>
        <dbReference type="Proteomes" id="UP001326199"/>
    </source>
</evidence>
<dbReference type="EMBL" id="JAFFHB010000001">
    <property type="protein sequence ID" value="KAK4673213.1"/>
    <property type="molecule type" value="Genomic_DNA"/>
</dbReference>